<protein>
    <submittedName>
        <fullName evidence="3">NIPSNAP protein</fullName>
    </submittedName>
</protein>
<dbReference type="Pfam" id="PF07978">
    <property type="entry name" value="NIPSNAP"/>
    <property type="match status" value="1"/>
</dbReference>
<keyword evidence="4" id="KW-1185">Reference proteome</keyword>
<dbReference type="InterPro" id="IPR012577">
    <property type="entry name" value="NIPSNAP"/>
</dbReference>
<organism evidence="3 4">
    <name type="scientific">Marinobacterium lutimaris</name>
    <dbReference type="NCBI Taxonomy" id="568106"/>
    <lineage>
        <taxon>Bacteria</taxon>
        <taxon>Pseudomonadati</taxon>
        <taxon>Pseudomonadota</taxon>
        <taxon>Gammaproteobacteria</taxon>
        <taxon>Oceanospirillales</taxon>
        <taxon>Oceanospirillaceae</taxon>
        <taxon>Marinobacterium</taxon>
    </lineage>
</organism>
<comment type="similarity">
    <text evidence="1">Belongs to the NipSnap family.</text>
</comment>
<dbReference type="Gene3D" id="3.30.70.100">
    <property type="match status" value="1"/>
</dbReference>
<evidence type="ECO:0000313" key="4">
    <source>
        <dbReference type="Proteomes" id="UP000236745"/>
    </source>
</evidence>
<dbReference type="AlphaFoldDB" id="A0A1H5Y0T7"/>
<dbReference type="PANTHER" id="PTHR21017">
    <property type="entry name" value="NIPSNAP-RELATED"/>
    <property type="match status" value="1"/>
</dbReference>
<evidence type="ECO:0000313" key="3">
    <source>
        <dbReference type="EMBL" id="SEG17220.1"/>
    </source>
</evidence>
<evidence type="ECO:0000259" key="2">
    <source>
        <dbReference type="Pfam" id="PF07978"/>
    </source>
</evidence>
<evidence type="ECO:0000256" key="1">
    <source>
        <dbReference type="ARBA" id="ARBA00005291"/>
    </source>
</evidence>
<gene>
    <name evidence="3" type="ORF">SAMN05444390_1011564</name>
</gene>
<dbReference type="RefSeq" id="WP_104002456.1">
    <property type="nucleotide sequence ID" value="NZ_FNVQ01000001.1"/>
</dbReference>
<dbReference type="EMBL" id="FNVQ01000001">
    <property type="protein sequence ID" value="SEG17220.1"/>
    <property type="molecule type" value="Genomic_DNA"/>
</dbReference>
<dbReference type="PANTHER" id="PTHR21017:SF17">
    <property type="entry name" value="PROTEIN NIPSNAP"/>
    <property type="match status" value="1"/>
</dbReference>
<dbReference type="SUPFAM" id="SSF54909">
    <property type="entry name" value="Dimeric alpha+beta barrel"/>
    <property type="match status" value="1"/>
</dbReference>
<reference evidence="3 4" key="1">
    <citation type="submission" date="2016-10" db="EMBL/GenBank/DDBJ databases">
        <authorList>
            <person name="de Groot N.N."/>
        </authorList>
    </citation>
    <scope>NUCLEOTIDE SEQUENCE [LARGE SCALE GENOMIC DNA]</scope>
    <source>
        <strain evidence="3 4">DSM 22012</strain>
    </source>
</reference>
<name>A0A1H5Y0T7_9GAMM</name>
<accession>A0A1H5Y0T7</accession>
<feature type="domain" description="NIPSNAP" evidence="2">
    <location>
        <begin position="8"/>
        <end position="99"/>
    </location>
</feature>
<dbReference type="OrthoDB" id="6182832at2"/>
<dbReference type="Proteomes" id="UP000236745">
    <property type="component" value="Unassembled WGS sequence"/>
</dbReference>
<proteinExistence type="inferred from homology"/>
<dbReference type="InterPro" id="IPR051557">
    <property type="entry name" value="NipSnap_domain"/>
</dbReference>
<dbReference type="InterPro" id="IPR011008">
    <property type="entry name" value="Dimeric_a/b-barrel"/>
</dbReference>
<sequence>MAVKPLVDYRVYTIAPRKMGEFVDVFNRLAMPILKETLGTPLGFYTTLVGKQSQFVHLWGYDSLEDYERRSAARDAHPEFPAYLAASAHLIVSQETSLIKGIDALNEWVES</sequence>